<dbReference type="RefSeq" id="WP_159441468.1">
    <property type="nucleotide sequence ID" value="NZ_BMEH01000012.1"/>
</dbReference>
<dbReference type="Proteomes" id="UP000186141">
    <property type="component" value="Unassembled WGS sequence"/>
</dbReference>
<dbReference type="STRING" id="1086013.SAMN05421774_11225"/>
<dbReference type="EMBL" id="FTOT01000012">
    <property type="protein sequence ID" value="SIT22594.1"/>
    <property type="molecule type" value="Genomic_DNA"/>
</dbReference>
<sequence>MTCCDDIKHQRLYRAETPSGQAVWCLKCGRAHPATPSEIERIRATGGDA</sequence>
<reference evidence="1 2" key="1">
    <citation type="submission" date="2017-01" db="EMBL/GenBank/DDBJ databases">
        <authorList>
            <person name="Mah S.A."/>
            <person name="Swanson W.J."/>
            <person name="Moy G.W."/>
            <person name="Vacquier V.D."/>
        </authorList>
    </citation>
    <scope>NUCLEOTIDE SEQUENCE [LARGE SCALE GENOMIC DNA]</scope>
    <source>
        <strain evidence="1 2">DSM 26375</strain>
    </source>
</reference>
<keyword evidence="2" id="KW-1185">Reference proteome</keyword>
<dbReference type="AlphaFoldDB" id="A0A1N7QIJ8"/>
<organism evidence="1 2">
    <name type="scientific">Gemmobacter megaterium</name>
    <dbReference type="NCBI Taxonomy" id="1086013"/>
    <lineage>
        <taxon>Bacteria</taxon>
        <taxon>Pseudomonadati</taxon>
        <taxon>Pseudomonadota</taxon>
        <taxon>Alphaproteobacteria</taxon>
        <taxon>Rhodobacterales</taxon>
        <taxon>Paracoccaceae</taxon>
        <taxon>Gemmobacter</taxon>
    </lineage>
</organism>
<protein>
    <submittedName>
        <fullName evidence="1">Uncharacterized protein</fullName>
    </submittedName>
</protein>
<evidence type="ECO:0000313" key="2">
    <source>
        <dbReference type="Proteomes" id="UP000186141"/>
    </source>
</evidence>
<accession>A0A1N7QIJ8</accession>
<proteinExistence type="predicted"/>
<evidence type="ECO:0000313" key="1">
    <source>
        <dbReference type="EMBL" id="SIT22594.1"/>
    </source>
</evidence>
<gene>
    <name evidence="1" type="ORF">SAMN05421774_11225</name>
</gene>
<dbReference type="OrthoDB" id="7870773at2"/>
<name>A0A1N7QIJ8_9RHOB</name>